<dbReference type="EnsemblMetazoa" id="AATE001002-RA">
    <property type="protein sequence ID" value="AATE001002-PA.1"/>
    <property type="gene ID" value="AATE001002"/>
</dbReference>
<accession>A0A182IKR3</accession>
<protein>
    <submittedName>
        <fullName evidence="2">Uncharacterized protein</fullName>
    </submittedName>
</protein>
<evidence type="ECO:0000313" key="2">
    <source>
        <dbReference type="EnsemblMetazoa" id="AATE001002-PA.1"/>
    </source>
</evidence>
<name>A0A182IKR3_ANOAO</name>
<sequence>MERQEGTPGQLLELELCATILWRAAESTGCIYSPDSERQENASSTLAVGGKPKDWMPKAKIQLKYTFVGSGAAWYTQAAQTRIPARRMHLTINSAPTLSNGGGGGGGSTVSGGPSNGGGGGSGGLGCAPSGNGHGAHGGGGGNGGGGGGGGGGGAAS</sequence>
<organism evidence="2">
    <name type="scientific">Anopheles atroparvus</name>
    <name type="common">European mosquito</name>
    <dbReference type="NCBI Taxonomy" id="41427"/>
    <lineage>
        <taxon>Eukaryota</taxon>
        <taxon>Metazoa</taxon>
        <taxon>Ecdysozoa</taxon>
        <taxon>Arthropoda</taxon>
        <taxon>Hexapoda</taxon>
        <taxon>Insecta</taxon>
        <taxon>Pterygota</taxon>
        <taxon>Neoptera</taxon>
        <taxon>Endopterygota</taxon>
        <taxon>Diptera</taxon>
        <taxon>Nematocera</taxon>
        <taxon>Culicoidea</taxon>
        <taxon>Culicidae</taxon>
        <taxon>Anophelinae</taxon>
        <taxon>Anopheles</taxon>
    </lineage>
</organism>
<proteinExistence type="predicted"/>
<dbReference type="VEuPathDB" id="VectorBase:AATE001002"/>
<feature type="compositionally biased region" description="Gly residues" evidence="1">
    <location>
        <begin position="100"/>
        <end position="157"/>
    </location>
</feature>
<dbReference type="STRING" id="41427.A0A182IKR3"/>
<evidence type="ECO:0000256" key="1">
    <source>
        <dbReference type="SAM" id="MobiDB-lite"/>
    </source>
</evidence>
<reference evidence="2" key="1">
    <citation type="submission" date="2022-08" db="UniProtKB">
        <authorList>
            <consortium name="EnsemblMetazoa"/>
        </authorList>
    </citation>
    <scope>IDENTIFICATION</scope>
    <source>
        <strain evidence="2">EBRO</strain>
    </source>
</reference>
<feature type="region of interest" description="Disordered" evidence="1">
    <location>
        <begin position="94"/>
        <end position="157"/>
    </location>
</feature>
<dbReference type="AlphaFoldDB" id="A0A182IKR3"/>